<dbReference type="OrthoDB" id="9811823at2"/>
<gene>
    <name evidence="4" type="primary">truA</name>
    <name evidence="9" type="ORF">HLI_10725</name>
</gene>
<dbReference type="Proteomes" id="UP000287756">
    <property type="component" value="Chromosome"/>
</dbReference>
<dbReference type="Gene3D" id="3.30.70.580">
    <property type="entry name" value="Pseudouridine synthase I, catalytic domain, N-terminal subdomain"/>
    <property type="match status" value="1"/>
</dbReference>
<feature type="active site" description="Nucleophile" evidence="4 5">
    <location>
        <position position="53"/>
    </location>
</feature>
<evidence type="ECO:0000256" key="4">
    <source>
        <dbReference type="HAMAP-Rule" id="MF_00171"/>
    </source>
</evidence>
<comment type="caution">
    <text evidence="4">Lacks conserved residue(s) required for the propagation of feature annotation.</text>
</comment>
<keyword evidence="2 4" id="KW-0819">tRNA processing</keyword>
<dbReference type="HAMAP" id="MF_00171">
    <property type="entry name" value="TruA"/>
    <property type="match status" value="1"/>
</dbReference>
<dbReference type="GO" id="GO:0031119">
    <property type="term" value="P:tRNA pseudouridine synthesis"/>
    <property type="evidence" value="ECO:0007669"/>
    <property type="project" value="UniProtKB-UniRule"/>
</dbReference>
<evidence type="ECO:0000256" key="7">
    <source>
        <dbReference type="RuleBase" id="RU003792"/>
    </source>
</evidence>
<dbReference type="InterPro" id="IPR020095">
    <property type="entry name" value="PsdUridine_synth_TruA_C"/>
</dbReference>
<accession>A0A410MD96</accession>
<dbReference type="KEGG" id="hli:HLI_10725"/>
<dbReference type="PANTHER" id="PTHR11142">
    <property type="entry name" value="PSEUDOURIDYLATE SYNTHASE"/>
    <property type="match status" value="1"/>
</dbReference>
<evidence type="ECO:0000256" key="3">
    <source>
        <dbReference type="ARBA" id="ARBA00023235"/>
    </source>
</evidence>
<dbReference type="InterPro" id="IPR001406">
    <property type="entry name" value="PsdUridine_synth_TruA"/>
</dbReference>
<comment type="function">
    <text evidence="4">Formation of pseudouridine at positions 38, 39 and 40 in the anticodon stem and loop of transfer RNAs.</text>
</comment>
<evidence type="ECO:0000256" key="2">
    <source>
        <dbReference type="ARBA" id="ARBA00022694"/>
    </source>
</evidence>
<dbReference type="FunFam" id="3.30.70.580:FF:000001">
    <property type="entry name" value="tRNA pseudouridine synthase A"/>
    <property type="match status" value="1"/>
</dbReference>
<comment type="subunit">
    <text evidence="4">Homodimer.</text>
</comment>
<dbReference type="InterPro" id="IPR020097">
    <property type="entry name" value="PsdUridine_synth_TruA_a/b_dom"/>
</dbReference>
<dbReference type="RefSeq" id="WP_128524934.1">
    <property type="nucleotide sequence ID" value="NZ_CANLVY010000011.1"/>
</dbReference>
<dbReference type="PANTHER" id="PTHR11142:SF0">
    <property type="entry name" value="TRNA PSEUDOURIDINE SYNTHASE-LIKE 1"/>
    <property type="match status" value="1"/>
</dbReference>
<dbReference type="InterPro" id="IPR020094">
    <property type="entry name" value="TruA/RsuA/RluB/E/F_N"/>
</dbReference>
<dbReference type="CDD" id="cd02570">
    <property type="entry name" value="PseudoU_synth_EcTruA"/>
    <property type="match status" value="1"/>
</dbReference>
<feature type="domain" description="Pseudouridine synthase I TruA alpha/beta" evidence="8">
    <location>
        <begin position="8"/>
        <end position="105"/>
    </location>
</feature>
<dbReference type="SUPFAM" id="SSF55120">
    <property type="entry name" value="Pseudouridine synthase"/>
    <property type="match status" value="1"/>
</dbReference>
<evidence type="ECO:0000259" key="8">
    <source>
        <dbReference type="Pfam" id="PF01416"/>
    </source>
</evidence>
<evidence type="ECO:0000313" key="9">
    <source>
        <dbReference type="EMBL" id="QAS52645.1"/>
    </source>
</evidence>
<dbReference type="GO" id="GO:0003723">
    <property type="term" value="F:RNA binding"/>
    <property type="evidence" value="ECO:0007669"/>
    <property type="project" value="InterPro"/>
</dbReference>
<sequence length="247" mass="28378">MERLRLTIQYDGTFYAGYQVQPNGNTIQAEIEKALGKMHKGHIVKVTASGRTDAGVHALGQVVHFDTPLNVPLENWKRALNPILPDDIQVVSAERVSSDFHARYDTTGKEYRYFVRNHKDPDLFRRHYTHHVRADLDVEAMMRACQYIEGKHDFTSFCSPKSDVKGSKVRTIHEASVTRQESEIIFTFRGTGFLYNMVRILTGTLLEVGRHEREAEDLTRVIEAEHRDEAGNTAPPRGLFLWQVYYD</sequence>
<dbReference type="EC" id="5.4.99.12" evidence="4"/>
<feature type="domain" description="Pseudouridine synthase I TruA alpha/beta" evidence="8">
    <location>
        <begin position="144"/>
        <end position="247"/>
    </location>
</feature>
<organism evidence="9 10">
    <name type="scientific">Halobacillus litoralis</name>
    <dbReference type="NCBI Taxonomy" id="45668"/>
    <lineage>
        <taxon>Bacteria</taxon>
        <taxon>Bacillati</taxon>
        <taxon>Bacillota</taxon>
        <taxon>Bacilli</taxon>
        <taxon>Bacillales</taxon>
        <taxon>Bacillaceae</taxon>
        <taxon>Halobacillus</taxon>
    </lineage>
</organism>
<dbReference type="GO" id="GO:0160147">
    <property type="term" value="F:tRNA pseudouridine(38-40) synthase activity"/>
    <property type="evidence" value="ECO:0007669"/>
    <property type="project" value="UniProtKB-EC"/>
</dbReference>
<dbReference type="Pfam" id="PF01416">
    <property type="entry name" value="PseudoU_synth_1"/>
    <property type="match status" value="2"/>
</dbReference>
<evidence type="ECO:0000256" key="5">
    <source>
        <dbReference type="PIRSR" id="PIRSR001430-1"/>
    </source>
</evidence>
<evidence type="ECO:0000256" key="1">
    <source>
        <dbReference type="ARBA" id="ARBA00009375"/>
    </source>
</evidence>
<evidence type="ECO:0000256" key="6">
    <source>
        <dbReference type="PIRSR" id="PIRSR001430-2"/>
    </source>
</evidence>
<comment type="similarity">
    <text evidence="1 4 7">Belongs to the tRNA pseudouridine synthase TruA family.</text>
</comment>
<evidence type="ECO:0000313" key="10">
    <source>
        <dbReference type="Proteomes" id="UP000287756"/>
    </source>
</evidence>
<proteinExistence type="inferred from homology"/>
<comment type="catalytic activity">
    <reaction evidence="4 7">
        <text>uridine(38/39/40) in tRNA = pseudouridine(38/39/40) in tRNA</text>
        <dbReference type="Rhea" id="RHEA:22376"/>
        <dbReference type="Rhea" id="RHEA-COMP:10085"/>
        <dbReference type="Rhea" id="RHEA-COMP:10087"/>
        <dbReference type="ChEBI" id="CHEBI:65314"/>
        <dbReference type="ChEBI" id="CHEBI:65315"/>
        <dbReference type="EC" id="5.4.99.12"/>
    </reaction>
</comment>
<dbReference type="NCBIfam" id="TIGR00071">
    <property type="entry name" value="hisT_truA"/>
    <property type="match status" value="1"/>
</dbReference>
<dbReference type="Gene3D" id="3.30.70.660">
    <property type="entry name" value="Pseudouridine synthase I, catalytic domain, C-terminal subdomain"/>
    <property type="match status" value="1"/>
</dbReference>
<protein>
    <recommendedName>
        <fullName evidence="4">tRNA pseudouridine synthase A</fullName>
        <ecNumber evidence="4">5.4.99.12</ecNumber>
    </recommendedName>
    <alternativeName>
        <fullName evidence="4">tRNA pseudouridine(38-40) synthase</fullName>
    </alternativeName>
    <alternativeName>
        <fullName evidence="4">tRNA pseudouridylate synthase I</fullName>
    </alternativeName>
    <alternativeName>
        <fullName evidence="4">tRNA-uridine isomerase I</fullName>
    </alternativeName>
</protein>
<dbReference type="InterPro" id="IPR020103">
    <property type="entry name" value="PsdUridine_synth_cat_dom_sf"/>
</dbReference>
<keyword evidence="3 4" id="KW-0413">Isomerase</keyword>
<feature type="binding site" evidence="4 6">
    <location>
        <position position="111"/>
    </location>
    <ligand>
        <name>substrate</name>
    </ligand>
</feature>
<reference evidence="9 10" key="1">
    <citation type="submission" date="2018-01" db="EMBL/GenBank/DDBJ databases">
        <title>The whole genome sequencing and assembly of Halobacillus litoralis ERB031 strain.</title>
        <authorList>
            <person name="Lee S.-J."/>
            <person name="Park M.-K."/>
            <person name="Kim J.-Y."/>
            <person name="Lee Y.-J."/>
            <person name="Yi H."/>
            <person name="Bahn Y.-S."/>
            <person name="Kim J.F."/>
            <person name="Lee D.-W."/>
        </authorList>
    </citation>
    <scope>NUCLEOTIDE SEQUENCE [LARGE SCALE GENOMIC DNA]</scope>
    <source>
        <strain evidence="9 10">ERB 031</strain>
    </source>
</reference>
<dbReference type="EMBL" id="CP026118">
    <property type="protein sequence ID" value="QAS52645.1"/>
    <property type="molecule type" value="Genomic_DNA"/>
</dbReference>
<dbReference type="AlphaFoldDB" id="A0A410MD96"/>
<dbReference type="PIRSF" id="PIRSF001430">
    <property type="entry name" value="tRNA_psdUrid_synth"/>
    <property type="match status" value="1"/>
</dbReference>
<name>A0A410MD96_9BACI</name>